<keyword evidence="7 11" id="KW-0560">Oxidoreductase</keyword>
<dbReference type="PANTHER" id="PTHR20883">
    <property type="entry name" value="PHYTANOYL-COA DIOXYGENASE DOMAIN CONTAINING 1"/>
    <property type="match status" value="1"/>
</dbReference>
<comment type="function">
    <text evidence="2">Involved in the biosynthesis of 5-hydroxyectoine, called compatible solute, which helps organisms to survive extreme osmotic stress by acting as a highly soluble organic osmolyte. Catalyzes the 2-oxoglutarate-dependent selective hydroxylation of L-ectoine to yield (4S,5S)-5-hydroxyectoine.</text>
</comment>
<evidence type="ECO:0000256" key="8">
    <source>
        <dbReference type="ARBA" id="ARBA00023004"/>
    </source>
</evidence>
<evidence type="ECO:0000313" key="12">
    <source>
        <dbReference type="EMBL" id="OAR04823.1"/>
    </source>
</evidence>
<evidence type="ECO:0000256" key="1">
    <source>
        <dbReference type="ARBA" id="ARBA00001954"/>
    </source>
</evidence>
<comment type="subunit">
    <text evidence="4">Homodimer.</text>
</comment>
<dbReference type="Gene3D" id="2.60.120.620">
    <property type="entry name" value="q2cbj1_9rhob like domain"/>
    <property type="match status" value="1"/>
</dbReference>
<dbReference type="PANTHER" id="PTHR20883:SF48">
    <property type="entry name" value="ECTOINE DIOXYGENASE"/>
    <property type="match status" value="1"/>
</dbReference>
<keyword evidence="5" id="KW-0479">Metal-binding</keyword>
<dbReference type="SUPFAM" id="SSF51197">
    <property type="entry name" value="Clavaminate synthase-like"/>
    <property type="match status" value="1"/>
</dbReference>
<comment type="catalytic activity">
    <reaction evidence="9">
        <text>L-ectoine + 2-oxoglutarate + O2 = 5-hydroxyectoine + succinate + CO2</text>
        <dbReference type="Rhea" id="RHEA:45740"/>
        <dbReference type="ChEBI" id="CHEBI:15379"/>
        <dbReference type="ChEBI" id="CHEBI:16526"/>
        <dbReference type="ChEBI" id="CHEBI:16810"/>
        <dbReference type="ChEBI" id="CHEBI:30031"/>
        <dbReference type="ChEBI" id="CHEBI:58515"/>
        <dbReference type="ChEBI" id="CHEBI:85413"/>
        <dbReference type="EC" id="1.14.11.55"/>
    </reaction>
</comment>
<dbReference type="GO" id="GO:0005506">
    <property type="term" value="F:iron ion binding"/>
    <property type="evidence" value="ECO:0007669"/>
    <property type="project" value="UniProtKB-ARBA"/>
</dbReference>
<protein>
    <recommendedName>
        <fullName evidence="10">Ectoine hydroxylase</fullName>
        <ecNumber evidence="10">1.14.11.55</ecNumber>
    </recommendedName>
</protein>
<dbReference type="EMBL" id="JXBB01000011">
    <property type="protein sequence ID" value="OAR04823.1"/>
    <property type="molecule type" value="Genomic_DNA"/>
</dbReference>
<reference evidence="11" key="2">
    <citation type="journal article" date="2021" name="Microbiology">
        <title>Metagenomic Analysis of the Microbial Community in the Underground Coal Fire Area (Kemerovo Region, Russia) Revealed Predominance of Thermophilic Members of the Phyla Deinococcus-thermus, Aquificae, and Firmicutes.</title>
        <authorList>
            <person name="Kadnikov V."/>
            <person name="Mardanov A.V."/>
            <person name="Beletsky A.V."/>
            <person name="Karnachuk O.V."/>
            <person name="Ravin N.V."/>
        </authorList>
    </citation>
    <scope>NUCLEOTIDE SEQUENCE</scope>
    <source>
        <strain evidence="11">RBS10-49</strain>
    </source>
</reference>
<evidence type="ECO:0000313" key="13">
    <source>
        <dbReference type="Proteomes" id="UP000243024"/>
    </source>
</evidence>
<dbReference type="EMBL" id="JAHHQF010000066">
    <property type="protein sequence ID" value="MBT9282708.1"/>
    <property type="molecule type" value="Genomic_DNA"/>
</dbReference>
<proteinExistence type="inferred from homology"/>
<evidence type="ECO:0000256" key="9">
    <source>
        <dbReference type="ARBA" id="ARBA00049228"/>
    </source>
</evidence>
<dbReference type="Pfam" id="PF05721">
    <property type="entry name" value="PhyH"/>
    <property type="match status" value="1"/>
</dbReference>
<dbReference type="OrthoDB" id="9791262at2"/>
<dbReference type="NCBIfam" id="TIGR02408">
    <property type="entry name" value="ectoine_ThpD"/>
    <property type="match status" value="1"/>
</dbReference>
<evidence type="ECO:0000256" key="2">
    <source>
        <dbReference type="ARBA" id="ARBA00004063"/>
    </source>
</evidence>
<accession>A0A132MHD1</accession>
<gene>
    <name evidence="11" type="primary">thpD</name>
    <name evidence="11" type="ORF">KM312_08740</name>
    <name evidence="12" type="ORF">SA87_07525</name>
</gene>
<dbReference type="STRING" id="1484.SA87_07525"/>
<comment type="cofactor">
    <cofactor evidence="1">
        <name>Fe(2+)</name>
        <dbReference type="ChEBI" id="CHEBI:29033"/>
    </cofactor>
</comment>
<evidence type="ECO:0000256" key="5">
    <source>
        <dbReference type="ARBA" id="ARBA00022723"/>
    </source>
</evidence>
<evidence type="ECO:0000256" key="10">
    <source>
        <dbReference type="NCBIfam" id="TIGR02408"/>
    </source>
</evidence>
<evidence type="ECO:0000256" key="7">
    <source>
        <dbReference type="ARBA" id="ARBA00023002"/>
    </source>
</evidence>
<organism evidence="12 13">
    <name type="scientific">Hydrogenibacillus schlegelii</name>
    <name type="common">Bacillus schlegelii</name>
    <dbReference type="NCBI Taxonomy" id="1484"/>
    <lineage>
        <taxon>Bacteria</taxon>
        <taxon>Bacillati</taxon>
        <taxon>Bacillota</taxon>
        <taxon>Bacilli</taxon>
        <taxon>Bacillales</taxon>
        <taxon>Bacillales Family X. Incertae Sedis</taxon>
        <taxon>Hydrogenibacillus</taxon>
    </lineage>
</organism>
<evidence type="ECO:0000313" key="11">
    <source>
        <dbReference type="EMBL" id="MBT9282708.1"/>
    </source>
</evidence>
<sequence length="286" mass="33186">MEDRYPSRTGEGTRWIERKDPVVYGRPEDGPLSAEELREYEAKGFLLLRDVFSPEEVRAFREELRRLFEERAHDPSPEVVREPESDVVRSIFRVHRTSEVFRRLADDPRLRDVARQILGSDVYIHQSRINYKKGFHGQEFFWHSDFETWHVEDGMPRMRALSVSVALEDNFPFNGPLLLMPGSHRVFVACPGRTPERHYERSLRRQEYGVPDEESLARLAERYGIEAAVGPAGSVLFFDSNVMHGSNGNITPYPRSNVFFVYNSVENRLVAPFSGQEPRPAYLAER</sequence>
<name>A0A132MHD1_HYDSH</name>
<dbReference type="Proteomes" id="UP000243024">
    <property type="component" value="Unassembled WGS sequence"/>
</dbReference>
<evidence type="ECO:0000256" key="6">
    <source>
        <dbReference type="ARBA" id="ARBA00022964"/>
    </source>
</evidence>
<keyword evidence="13" id="KW-1185">Reference proteome</keyword>
<dbReference type="InterPro" id="IPR012774">
    <property type="entry name" value="EctD"/>
</dbReference>
<dbReference type="Proteomes" id="UP000748108">
    <property type="component" value="Unassembled WGS sequence"/>
</dbReference>
<comment type="similarity">
    <text evidence="3">Belongs to the PhyH family. EctD subfamily.</text>
</comment>
<keyword evidence="6" id="KW-0223">Dioxygenase</keyword>
<keyword evidence="8" id="KW-0408">Iron</keyword>
<comment type="caution">
    <text evidence="12">The sequence shown here is derived from an EMBL/GenBank/DDBJ whole genome shotgun (WGS) entry which is preliminary data.</text>
</comment>
<dbReference type="EC" id="1.14.11.55" evidence="10"/>
<reference evidence="12 13" key="1">
    <citation type="submission" date="2015-09" db="EMBL/GenBank/DDBJ databases">
        <title>Draft genome sequence of Hydrogenibacillus schlegelii DSM 2000.</title>
        <authorList>
            <person name="Hemp J."/>
        </authorList>
    </citation>
    <scope>NUCLEOTIDE SEQUENCE [LARGE SCALE GENOMIC DNA]</scope>
    <source>
        <strain evidence="12 13">MA 48</strain>
    </source>
</reference>
<dbReference type="GO" id="GO:0016706">
    <property type="term" value="F:2-oxoglutarate-dependent dioxygenase activity"/>
    <property type="evidence" value="ECO:0007669"/>
    <property type="project" value="InterPro"/>
</dbReference>
<evidence type="ECO:0000256" key="4">
    <source>
        <dbReference type="ARBA" id="ARBA00011738"/>
    </source>
</evidence>
<evidence type="ECO:0000256" key="3">
    <source>
        <dbReference type="ARBA" id="ARBA00007851"/>
    </source>
</evidence>
<dbReference type="InterPro" id="IPR008775">
    <property type="entry name" value="Phytyl_CoA_dOase-like"/>
</dbReference>
<dbReference type="AlphaFoldDB" id="A0A132MHD1"/>